<name>A0A316WRZ7_9FLAO</name>
<proteinExistence type="predicted"/>
<accession>A0A316WRZ7</accession>
<comment type="caution">
    <text evidence="1">The sequence shown here is derived from an EMBL/GenBank/DDBJ whole genome shotgun (WGS) entry which is preliminary data.</text>
</comment>
<dbReference type="Proteomes" id="UP000236413">
    <property type="component" value="Unassembled WGS sequence"/>
</dbReference>
<protein>
    <submittedName>
        <fullName evidence="1">Uncharacterized protein</fullName>
    </submittedName>
</protein>
<gene>
    <name evidence="1" type="ORF">C1634_006290</name>
</gene>
<dbReference type="EMBL" id="PPEG02000002">
    <property type="protein sequence ID" value="PWN64201.1"/>
    <property type="molecule type" value="Genomic_DNA"/>
</dbReference>
<evidence type="ECO:0000313" key="1">
    <source>
        <dbReference type="EMBL" id="PWN64201.1"/>
    </source>
</evidence>
<evidence type="ECO:0000313" key="2">
    <source>
        <dbReference type="Proteomes" id="UP000236413"/>
    </source>
</evidence>
<dbReference type="RefSeq" id="WP_103235511.1">
    <property type="nucleotide sequence ID" value="NZ_PPEG02000002.1"/>
</dbReference>
<reference evidence="1 2" key="1">
    <citation type="submission" date="2018-04" db="EMBL/GenBank/DDBJ databases">
        <title>Chryseobacterium oncorhynchi 701B-08T from rainbow trout, and Chryseobacterium viscerum 687B-08T from diseased fish.</title>
        <authorList>
            <person name="Jeong J.-J."/>
            <person name="Lee Y.J."/>
            <person name="Pathiraja D."/>
            <person name="Park B."/>
            <person name="Choi I.-G."/>
            <person name="Kim K.D."/>
        </authorList>
    </citation>
    <scope>NUCLEOTIDE SEQUENCE [LARGE SCALE GENOMIC DNA]</scope>
    <source>
        <strain evidence="1 2">687B-08</strain>
    </source>
</reference>
<sequence>MITFPEYTRKFSPVFPFLQEGTQMYKGKSLEYYPTSKKAFSIAKIYNTKVEKTINAGFLFIDVQEICQKYKCESLENELNCDKDDLLLSSYIHSIDNTSEIKTYILDFGENIVLIKAKDVQFIEEDIYFA</sequence>
<organism evidence="1 2">
    <name type="scientific">Chryseobacterium viscerum</name>
    <dbReference type="NCBI Taxonomy" id="1037377"/>
    <lineage>
        <taxon>Bacteria</taxon>
        <taxon>Pseudomonadati</taxon>
        <taxon>Bacteroidota</taxon>
        <taxon>Flavobacteriia</taxon>
        <taxon>Flavobacteriales</taxon>
        <taxon>Weeksellaceae</taxon>
        <taxon>Chryseobacterium group</taxon>
        <taxon>Chryseobacterium</taxon>
    </lineage>
</organism>
<dbReference type="AlphaFoldDB" id="A0A316WRZ7"/>